<dbReference type="InterPro" id="IPR009050">
    <property type="entry name" value="Globin-like_sf"/>
</dbReference>
<evidence type="ECO:0000313" key="7">
    <source>
        <dbReference type="Proteomes" id="UP001054846"/>
    </source>
</evidence>
<gene>
    <name evidence="5" type="ORF">ISF26_01260</name>
    <name evidence="6" type="ORF">ISF26_09155</name>
</gene>
<evidence type="ECO:0000313" key="6">
    <source>
        <dbReference type="EMBL" id="UFP96356.1"/>
    </source>
</evidence>
<evidence type="ECO:0000313" key="5">
    <source>
        <dbReference type="EMBL" id="UFP94906.1"/>
    </source>
</evidence>
<evidence type="ECO:0000256" key="4">
    <source>
        <dbReference type="RuleBase" id="RU004438"/>
    </source>
</evidence>
<keyword evidence="4" id="KW-0042">Antenna complex</keyword>
<dbReference type="PANTHER" id="PTHR34011">
    <property type="entry name" value="PHYCOBILISOME 32.1 KDA LINKER POLYPEPTIDE, PHYCOCYANIN-ASSOCIATED, ROD 2-RELATED"/>
    <property type="match status" value="1"/>
</dbReference>
<dbReference type="PIRSF" id="PIRSF000081">
    <property type="entry name" value="Phycocyanin"/>
    <property type="match status" value="1"/>
</dbReference>
<name>A0ABY3PRL5_9CYAN</name>
<comment type="subcellular location">
    <subcellularLocation>
        <location evidence="4">Cellular thylakoid membrane</location>
        <topology evidence="4">Peripheral membrane protein</topology>
        <orientation evidence="4">Cytoplasmic side</orientation>
    </subcellularLocation>
</comment>
<keyword evidence="3 4" id="KW-0089">Bile pigment</keyword>
<dbReference type="EMBL" id="CP063845">
    <property type="protein sequence ID" value="UFP96356.1"/>
    <property type="molecule type" value="Genomic_DNA"/>
</dbReference>
<dbReference type="Gene3D" id="1.10.490.20">
    <property type="entry name" value="Phycocyanins"/>
    <property type="match status" value="1"/>
</dbReference>
<accession>A0ABY3PRL5</accession>
<dbReference type="RefSeq" id="WP_230841972.1">
    <property type="nucleotide sequence ID" value="NZ_CP063845.1"/>
</dbReference>
<keyword evidence="7" id="KW-1185">Reference proteome</keyword>
<dbReference type="Proteomes" id="UP001054846">
    <property type="component" value="Chromosome"/>
</dbReference>
<organism evidence="6 7">
    <name type="scientific">Gloeobacter morelensis MG652769</name>
    <dbReference type="NCBI Taxonomy" id="2781736"/>
    <lineage>
        <taxon>Bacteria</taxon>
        <taxon>Bacillati</taxon>
        <taxon>Cyanobacteriota</taxon>
        <taxon>Cyanophyceae</taxon>
        <taxon>Gloeobacterales</taxon>
        <taxon>Gloeobacteraceae</taxon>
        <taxon>Gloeobacter</taxon>
        <taxon>Gloeobacter morelensis</taxon>
    </lineage>
</organism>
<evidence type="ECO:0000256" key="1">
    <source>
        <dbReference type="ARBA" id="ARBA00008182"/>
    </source>
</evidence>
<dbReference type="InterPro" id="IPR012128">
    <property type="entry name" value="Phycobilisome_asu/bsu"/>
</dbReference>
<keyword evidence="4" id="KW-0793">Thylakoid</keyword>
<comment type="similarity">
    <text evidence="1 4">Belongs to the phycobiliprotein family.</text>
</comment>
<protein>
    <submittedName>
        <fullName evidence="6">Phycocyanin subunit beta</fullName>
    </submittedName>
</protein>
<dbReference type="SUPFAM" id="SSF46458">
    <property type="entry name" value="Globin-like"/>
    <property type="match status" value="1"/>
</dbReference>
<keyword evidence="4" id="KW-0249">Electron transport</keyword>
<dbReference type="EMBL" id="CP063845">
    <property type="protein sequence ID" value="UFP94906.1"/>
    <property type="molecule type" value="Genomic_DNA"/>
</dbReference>
<dbReference type="InterPro" id="IPR038719">
    <property type="entry name" value="Phycobilisome_asu/bsu_sf"/>
</dbReference>
<proteinExistence type="inferred from homology"/>
<keyword evidence="4" id="KW-0813">Transport</keyword>
<dbReference type="Pfam" id="PF00502">
    <property type="entry name" value="Phycobilisome"/>
    <property type="match status" value="1"/>
</dbReference>
<sequence length="172" mass="18457">MQDAFTKAIVAADLRGSFLNEQELNQLTNLVKESNKRLDAVNAITGNAAEIISDAAHKLFAEQTDLIRPGGNAYPNRRMAACLRDMEIILRYVSYALLAGDASVLEDRCLNGLKETYVALGTPTRSVARAVQLMKESAIGYVNSPAGVTRGDCSALVNEAATYFDKAAASIA</sequence>
<keyword evidence="4" id="KW-0602">Photosynthesis</keyword>
<evidence type="ECO:0000256" key="2">
    <source>
        <dbReference type="ARBA" id="ARBA00022991"/>
    </source>
</evidence>
<evidence type="ECO:0000256" key="3">
    <source>
        <dbReference type="ARBA" id="ARBA00023307"/>
    </source>
</evidence>
<keyword evidence="4" id="KW-0472">Membrane</keyword>
<dbReference type="PANTHER" id="PTHR34011:SF7">
    <property type="entry name" value="C-PHYCOCYANIN BETA SUBUNIT"/>
    <property type="match status" value="1"/>
</dbReference>
<keyword evidence="2 4" id="KW-0157">Chromophore</keyword>
<reference evidence="6 7" key="1">
    <citation type="journal article" date="2021" name="Genome Biol. Evol.">
        <title>Complete Genome Sequencing of a Novel Gloeobacter Species from a Waterfall Cave in Mexico.</title>
        <authorList>
            <person name="Saw J.H."/>
            <person name="Cardona T."/>
            <person name="Montejano G."/>
        </authorList>
    </citation>
    <scope>NUCLEOTIDE SEQUENCE [LARGE SCALE GENOMIC DNA]</scope>
    <source>
        <strain evidence="6">MG652769</strain>
    </source>
</reference>
<keyword evidence="4" id="KW-0605">Phycobilisome</keyword>